<feature type="transmembrane region" description="Helical" evidence="7">
    <location>
        <begin position="357"/>
        <end position="375"/>
    </location>
</feature>
<feature type="transmembrane region" description="Helical" evidence="7">
    <location>
        <begin position="199"/>
        <end position="222"/>
    </location>
</feature>
<dbReference type="EMBL" id="JAUSUA010000002">
    <property type="protein sequence ID" value="MDQ0207288.1"/>
    <property type="molecule type" value="Genomic_DNA"/>
</dbReference>
<dbReference type="SUPFAM" id="SSF103473">
    <property type="entry name" value="MFS general substrate transporter"/>
    <property type="match status" value="1"/>
</dbReference>
<keyword evidence="3" id="KW-1003">Cell membrane</keyword>
<evidence type="ECO:0000256" key="1">
    <source>
        <dbReference type="ARBA" id="ARBA00004651"/>
    </source>
</evidence>
<sequence length="386" mass="41224">MNFKVYVLAVSAFVVGMVELIIGGILPVISNDLGVSVGAAGQLITIFALVFAISGPVLMSLTSKYERKRLYLIALCVFFLANIGSFLSPGYAVLIVFRVITSMSAALIIVLSLTIAPKIVEPEYRSRAIGMITMGVSSALVLGVPLGVLIGEAYGWRILFLIIAILTLIAGVVIMKFLDPIPPEQVSSVRDQLRSLKHVKLSSAHIVTLLVLAGHYTMYAYFAEYLNVTMNAEPYWVSVAFFVFGISAVSGGGIGGWLTDRIGPERTVIFFTILFCIVLATMPLTNQSVILFTVSLIIWGMLSWSIAPAQQGYLIKTAPSTSDIQQSINTSALQFGIAIGSGVGGLVVNGFSVEATPIAGSILVLLSVGFALFSFRQPAIESKPVS</sequence>
<keyword evidence="2" id="KW-0813">Transport</keyword>
<feature type="transmembrane region" description="Helical" evidence="7">
    <location>
        <begin position="128"/>
        <end position="150"/>
    </location>
</feature>
<dbReference type="InterPro" id="IPR036259">
    <property type="entry name" value="MFS_trans_sf"/>
</dbReference>
<evidence type="ECO:0000259" key="8">
    <source>
        <dbReference type="PROSITE" id="PS50850"/>
    </source>
</evidence>
<evidence type="ECO:0000313" key="10">
    <source>
        <dbReference type="Proteomes" id="UP001225034"/>
    </source>
</evidence>
<protein>
    <submittedName>
        <fullName evidence="9">DHA1 family purine base/nucleoside efflux pump-like MFS transporter</fullName>
    </submittedName>
</protein>
<evidence type="ECO:0000256" key="6">
    <source>
        <dbReference type="ARBA" id="ARBA00023136"/>
    </source>
</evidence>
<dbReference type="RefSeq" id="WP_306982455.1">
    <property type="nucleotide sequence ID" value="NZ_JAUSUA010000002.1"/>
</dbReference>
<dbReference type="InterPro" id="IPR011701">
    <property type="entry name" value="MFS"/>
</dbReference>
<evidence type="ECO:0000256" key="2">
    <source>
        <dbReference type="ARBA" id="ARBA00022448"/>
    </source>
</evidence>
<feature type="transmembrane region" description="Helical" evidence="7">
    <location>
        <begin position="234"/>
        <end position="255"/>
    </location>
</feature>
<proteinExistence type="predicted"/>
<comment type="caution">
    <text evidence="9">The sequence shown here is derived from an EMBL/GenBank/DDBJ whole genome shotgun (WGS) entry which is preliminary data.</text>
</comment>
<reference evidence="9 10" key="1">
    <citation type="submission" date="2023-07" db="EMBL/GenBank/DDBJ databases">
        <title>Genomic Encyclopedia of Type Strains, Phase IV (KMG-IV): sequencing the most valuable type-strain genomes for metagenomic binning, comparative biology and taxonomic classification.</title>
        <authorList>
            <person name="Goeker M."/>
        </authorList>
    </citation>
    <scope>NUCLEOTIDE SEQUENCE [LARGE SCALE GENOMIC DNA]</scope>
    <source>
        <strain evidence="9 10">DSM 19154</strain>
    </source>
</reference>
<keyword evidence="5 7" id="KW-1133">Transmembrane helix</keyword>
<evidence type="ECO:0000256" key="7">
    <source>
        <dbReference type="SAM" id="Phobius"/>
    </source>
</evidence>
<keyword evidence="10" id="KW-1185">Reference proteome</keyword>
<keyword evidence="4 7" id="KW-0812">Transmembrane</keyword>
<comment type="subcellular location">
    <subcellularLocation>
        <location evidence="1">Cell membrane</location>
        <topology evidence="1">Multi-pass membrane protein</topology>
    </subcellularLocation>
</comment>
<dbReference type="PANTHER" id="PTHR43124">
    <property type="entry name" value="PURINE EFFLUX PUMP PBUE"/>
    <property type="match status" value="1"/>
</dbReference>
<accession>A0ABT9YHE9</accession>
<evidence type="ECO:0000313" key="9">
    <source>
        <dbReference type="EMBL" id="MDQ0207288.1"/>
    </source>
</evidence>
<dbReference type="InterPro" id="IPR050189">
    <property type="entry name" value="MFS_Efflux_Transporters"/>
</dbReference>
<feature type="transmembrane region" description="Helical" evidence="7">
    <location>
        <begin position="328"/>
        <end position="351"/>
    </location>
</feature>
<evidence type="ECO:0000256" key="3">
    <source>
        <dbReference type="ARBA" id="ARBA00022475"/>
    </source>
</evidence>
<feature type="transmembrane region" description="Helical" evidence="7">
    <location>
        <begin position="35"/>
        <end position="58"/>
    </location>
</feature>
<feature type="transmembrane region" description="Helical" evidence="7">
    <location>
        <begin position="156"/>
        <end position="178"/>
    </location>
</feature>
<feature type="transmembrane region" description="Helical" evidence="7">
    <location>
        <begin position="267"/>
        <end position="284"/>
    </location>
</feature>
<feature type="transmembrane region" description="Helical" evidence="7">
    <location>
        <begin position="93"/>
        <end position="116"/>
    </location>
</feature>
<dbReference type="Proteomes" id="UP001225034">
    <property type="component" value="Unassembled WGS sequence"/>
</dbReference>
<keyword evidence="6 7" id="KW-0472">Membrane</keyword>
<feature type="transmembrane region" description="Helical" evidence="7">
    <location>
        <begin position="290"/>
        <end position="307"/>
    </location>
</feature>
<organism evidence="9 10">
    <name type="scientific">Alkalicoccobacillus murimartini</name>
    <dbReference type="NCBI Taxonomy" id="171685"/>
    <lineage>
        <taxon>Bacteria</taxon>
        <taxon>Bacillati</taxon>
        <taxon>Bacillota</taxon>
        <taxon>Bacilli</taxon>
        <taxon>Bacillales</taxon>
        <taxon>Bacillaceae</taxon>
        <taxon>Alkalicoccobacillus</taxon>
    </lineage>
</organism>
<name>A0ABT9YHE9_9BACI</name>
<feature type="transmembrane region" description="Helical" evidence="7">
    <location>
        <begin position="70"/>
        <end position="87"/>
    </location>
</feature>
<gene>
    <name evidence="9" type="ORF">J2S05_002087</name>
</gene>
<dbReference type="PROSITE" id="PS50850">
    <property type="entry name" value="MFS"/>
    <property type="match status" value="1"/>
</dbReference>
<evidence type="ECO:0000256" key="4">
    <source>
        <dbReference type="ARBA" id="ARBA00022692"/>
    </source>
</evidence>
<dbReference type="Gene3D" id="1.20.1250.20">
    <property type="entry name" value="MFS general substrate transporter like domains"/>
    <property type="match status" value="1"/>
</dbReference>
<dbReference type="CDD" id="cd17324">
    <property type="entry name" value="MFS_NepI_like"/>
    <property type="match status" value="1"/>
</dbReference>
<evidence type="ECO:0000256" key="5">
    <source>
        <dbReference type="ARBA" id="ARBA00022989"/>
    </source>
</evidence>
<feature type="transmembrane region" description="Helical" evidence="7">
    <location>
        <begin position="7"/>
        <end position="29"/>
    </location>
</feature>
<dbReference type="PANTHER" id="PTHR43124:SF10">
    <property type="entry name" value="PURINE EFFLUX PUMP PBUE"/>
    <property type="match status" value="1"/>
</dbReference>
<feature type="domain" description="Major facilitator superfamily (MFS) profile" evidence="8">
    <location>
        <begin position="4"/>
        <end position="379"/>
    </location>
</feature>
<dbReference type="Pfam" id="PF07690">
    <property type="entry name" value="MFS_1"/>
    <property type="match status" value="1"/>
</dbReference>
<dbReference type="InterPro" id="IPR020846">
    <property type="entry name" value="MFS_dom"/>
</dbReference>